<gene>
    <name evidence="2" type="ORF">GXW78_07605</name>
</gene>
<dbReference type="RefSeq" id="WP_211867536.1">
    <property type="nucleotide sequence ID" value="NZ_JAAEDI010000006.1"/>
</dbReference>
<feature type="region of interest" description="Disordered" evidence="1">
    <location>
        <begin position="23"/>
        <end position="108"/>
    </location>
</feature>
<feature type="compositionally biased region" description="Acidic residues" evidence="1">
    <location>
        <begin position="85"/>
        <end position="97"/>
    </location>
</feature>
<reference evidence="3" key="1">
    <citation type="journal article" date="2021" name="Syst. Appl. Microbiol.">
        <title>Roseomonas hellenica sp. nov., isolated from roots of wild-growing Alkanna tinctoria.</title>
        <authorList>
            <person name="Rat A."/>
            <person name="Naranjo H.D."/>
            <person name="Lebbe L."/>
            <person name="Cnockaert M."/>
            <person name="Krigas N."/>
            <person name="Grigoriadou K."/>
            <person name="Maloupa E."/>
            <person name="Willems A."/>
        </authorList>
    </citation>
    <scope>NUCLEOTIDE SEQUENCE [LARGE SCALE GENOMIC DNA]</scope>
    <source>
        <strain evidence="3">LMG 31159</strain>
    </source>
</reference>
<organism evidence="2 3">
    <name type="scientific">Neoroseomonas terrae</name>
    <dbReference type="NCBI Taxonomy" id="424799"/>
    <lineage>
        <taxon>Bacteria</taxon>
        <taxon>Pseudomonadati</taxon>
        <taxon>Pseudomonadota</taxon>
        <taxon>Alphaproteobacteria</taxon>
        <taxon>Acetobacterales</taxon>
        <taxon>Acetobacteraceae</taxon>
        <taxon>Neoroseomonas</taxon>
    </lineage>
</organism>
<dbReference type="EMBL" id="JAAEDI010000006">
    <property type="protein sequence ID" value="MBR0649520.1"/>
    <property type="molecule type" value="Genomic_DNA"/>
</dbReference>
<dbReference type="Proteomes" id="UP000698752">
    <property type="component" value="Unassembled WGS sequence"/>
</dbReference>
<feature type="compositionally biased region" description="Basic and acidic residues" evidence="1">
    <location>
        <begin position="153"/>
        <end position="166"/>
    </location>
</feature>
<comment type="caution">
    <text evidence="2">The sequence shown here is derived from an EMBL/GenBank/DDBJ whole genome shotgun (WGS) entry which is preliminary data.</text>
</comment>
<feature type="compositionally biased region" description="Basic and acidic residues" evidence="1">
    <location>
        <begin position="48"/>
        <end position="59"/>
    </location>
</feature>
<evidence type="ECO:0000313" key="3">
    <source>
        <dbReference type="Proteomes" id="UP000698752"/>
    </source>
</evidence>
<feature type="compositionally biased region" description="Basic and acidic residues" evidence="1">
    <location>
        <begin position="75"/>
        <end position="84"/>
    </location>
</feature>
<name>A0ABS5EEY1_9PROT</name>
<feature type="compositionally biased region" description="Low complexity" evidence="1">
    <location>
        <begin position="189"/>
        <end position="200"/>
    </location>
</feature>
<proteinExistence type="predicted"/>
<feature type="compositionally biased region" description="Acidic residues" evidence="1">
    <location>
        <begin position="60"/>
        <end position="74"/>
    </location>
</feature>
<evidence type="ECO:0000313" key="2">
    <source>
        <dbReference type="EMBL" id="MBR0649520.1"/>
    </source>
</evidence>
<sequence length="207" mass="21171">MHLRDLGALPFAHLLGFGRAALEDEGTRKGPPAPAPAAHLQAPPASKAAEEEKERKPDAEGEDDEDGADDEESEAPEKEKKPDAEGEGDEDDDAADEGPEKEKPAARIQAIVTSRHAVGSYAALGAFLAFSTGLSSSNAETVLQLAHAAADADGGKGRRRSLDERMNGAGPEANPQLGADAPPAPQGSAEATAAAILAAGRKARGEA</sequence>
<evidence type="ECO:0000256" key="1">
    <source>
        <dbReference type="SAM" id="MobiDB-lite"/>
    </source>
</evidence>
<protein>
    <submittedName>
        <fullName evidence="2">Uncharacterized protein</fullName>
    </submittedName>
</protein>
<keyword evidence="3" id="KW-1185">Reference proteome</keyword>
<feature type="region of interest" description="Disordered" evidence="1">
    <location>
        <begin position="148"/>
        <end position="207"/>
    </location>
</feature>
<feature type="compositionally biased region" description="Low complexity" evidence="1">
    <location>
        <begin position="36"/>
        <end position="47"/>
    </location>
</feature>
<accession>A0ABS5EEY1</accession>